<reference evidence="1" key="1">
    <citation type="submission" date="2014-11" db="EMBL/GenBank/DDBJ databases">
        <authorList>
            <person name="Amaro Gonzalez C."/>
        </authorList>
    </citation>
    <scope>NUCLEOTIDE SEQUENCE</scope>
</reference>
<accession>A0A0E9VJ11</accession>
<sequence length="53" mass="6140">MYTLHTHTQQCSFNNTLHVYRAIFPMHATPLTTEHNTSVIEDFTLHTQHSASQ</sequence>
<evidence type="ECO:0000313" key="1">
    <source>
        <dbReference type="EMBL" id="JAH77390.1"/>
    </source>
</evidence>
<reference evidence="1" key="2">
    <citation type="journal article" date="2015" name="Fish Shellfish Immunol.">
        <title>Early steps in the European eel (Anguilla anguilla)-Vibrio vulnificus interaction in the gills: Role of the RtxA13 toxin.</title>
        <authorList>
            <person name="Callol A."/>
            <person name="Pajuelo D."/>
            <person name="Ebbesson L."/>
            <person name="Teles M."/>
            <person name="MacKenzie S."/>
            <person name="Amaro C."/>
        </authorList>
    </citation>
    <scope>NUCLEOTIDE SEQUENCE</scope>
</reference>
<proteinExistence type="predicted"/>
<organism evidence="1">
    <name type="scientific">Anguilla anguilla</name>
    <name type="common">European freshwater eel</name>
    <name type="synonym">Muraena anguilla</name>
    <dbReference type="NCBI Taxonomy" id="7936"/>
    <lineage>
        <taxon>Eukaryota</taxon>
        <taxon>Metazoa</taxon>
        <taxon>Chordata</taxon>
        <taxon>Craniata</taxon>
        <taxon>Vertebrata</taxon>
        <taxon>Euteleostomi</taxon>
        <taxon>Actinopterygii</taxon>
        <taxon>Neopterygii</taxon>
        <taxon>Teleostei</taxon>
        <taxon>Anguilliformes</taxon>
        <taxon>Anguillidae</taxon>
        <taxon>Anguilla</taxon>
    </lineage>
</organism>
<protein>
    <submittedName>
        <fullName evidence="1">Uncharacterized protein</fullName>
    </submittedName>
</protein>
<dbReference type="AlphaFoldDB" id="A0A0E9VJ11"/>
<name>A0A0E9VJ11_ANGAN</name>
<dbReference type="EMBL" id="GBXM01031187">
    <property type="protein sequence ID" value="JAH77390.1"/>
    <property type="molecule type" value="Transcribed_RNA"/>
</dbReference>